<proteinExistence type="predicted"/>
<sequence length="631" mass="68237">MTMLRLLVLVLSLAATALWAGDVRPLVMEGKSALPQRVLVREAGERLETPGGRSLGPVVPLQQFYVYARQDGWVKVGPGQDGSDLGWLPAQAVADWNQNIVATLEVTAGLERTLFFSDFDAAYEVVEAEDPGRDAAALRAEAEAAEQSGAPSDRIVALGPREAIDQRQRLHVLPILSAEEALFESGAFVNLLKVAVARAQAPSEAAQPIGQPMRAGIVFVVDTTHSMAPYISATRDALREVYGEVAAAGLSDRVSFGLVGYRDSLKGQPALDYAARTFVTLEEGRTAEGFLAGIAQMSEATASSRNFREDSYTGIDHAVTSLDWSGYDVRFLVLVTDAGPREATDDLSGTGLSGQALNRLVHEDLGGYIAVMHLLTPKGGAVGDHDRAQRLYSELTSFPNLPPLYFPVAQGQASAYEAAARRLGQVVVSQMSAGTAPPAEGDGIAEAMGQAMQTLHLAWLGRQEGAEAPDVFEAVIADRDFARPALRPVSIRLLLSKAQLSDLAEALQIIVEKAETNVLDPDRFFEQVLGAAADMSRRPERVSRRQDETLAGAVAVSELLEGLPYRSRIMTITSDDWVRMSISEQQALVNDLYDKLERYRRYNASSDLWVNYLGQPGADGLLYPMLLDDLP</sequence>
<name>A0AAX1UR03_CERSP</name>
<protein>
    <submittedName>
        <fullName evidence="1">VWA domain-containing protein</fullName>
    </submittedName>
</protein>
<accession>A0AAX1UR03</accession>
<dbReference type="CDD" id="cd00198">
    <property type="entry name" value="vWFA"/>
    <property type="match status" value="1"/>
</dbReference>
<organism evidence="1 2">
    <name type="scientific">Cereibacter sphaeroides</name>
    <name type="common">Rhodobacter sphaeroides</name>
    <dbReference type="NCBI Taxonomy" id="1063"/>
    <lineage>
        <taxon>Bacteria</taxon>
        <taxon>Pseudomonadati</taxon>
        <taxon>Pseudomonadota</taxon>
        <taxon>Alphaproteobacteria</taxon>
        <taxon>Rhodobacterales</taxon>
        <taxon>Paracoccaceae</taxon>
        <taxon>Cereibacter</taxon>
    </lineage>
</organism>
<dbReference type="SUPFAM" id="SSF53300">
    <property type="entry name" value="vWA-like"/>
    <property type="match status" value="1"/>
</dbReference>
<dbReference type="InterPro" id="IPR036465">
    <property type="entry name" value="vWFA_dom_sf"/>
</dbReference>
<evidence type="ECO:0000313" key="1">
    <source>
        <dbReference type="EMBL" id="RHZ98607.1"/>
    </source>
</evidence>
<comment type="caution">
    <text evidence="1">The sequence shown here is derived from an EMBL/GenBank/DDBJ whole genome shotgun (WGS) entry which is preliminary data.</text>
</comment>
<gene>
    <name evidence="1" type="ORF">D1114_00515</name>
</gene>
<evidence type="ECO:0000313" key="2">
    <source>
        <dbReference type="Proteomes" id="UP000266305"/>
    </source>
</evidence>
<reference evidence="1 2" key="1">
    <citation type="submission" date="2018-08" db="EMBL/GenBank/DDBJ databases">
        <title>Draft genome sequence of Rhodobacter sphaeroides FY.</title>
        <authorList>
            <person name="Rayyan A."/>
            <person name="Meyer T.E."/>
            <person name="Kyndt J.A."/>
        </authorList>
    </citation>
    <scope>NUCLEOTIDE SEQUENCE [LARGE SCALE GENOMIC DNA]</scope>
    <source>
        <strain evidence="1 2">FY</strain>
    </source>
</reference>
<dbReference type="AlphaFoldDB" id="A0AAX1UR03"/>
<dbReference type="Gene3D" id="3.40.50.410">
    <property type="entry name" value="von Willebrand factor, type A domain"/>
    <property type="match status" value="1"/>
</dbReference>
<dbReference type="EMBL" id="QWGP01000001">
    <property type="protein sequence ID" value="RHZ98607.1"/>
    <property type="molecule type" value="Genomic_DNA"/>
</dbReference>
<dbReference type="Proteomes" id="UP000266305">
    <property type="component" value="Unassembled WGS sequence"/>
</dbReference>